<sequence length="939" mass="106076">MSEQSAALSSYLKQVLSRFDLTAVSEAAQRQLAVLFSGSNFIARTLLQQPQLLAEFSDSPALIAALQLNNNIPPQLDALDEPAAFTKLRQYRNAQLCRILAADILQLQDITESLLQVSQVADLTINAAYQWTYQQMSAQWGMPLDNQGKPMPLLILGMGKLGGGELNFSSDIDLIFTYPGNGETQGGRRSCEHQQFFTKLGQKLIAALHQVTADGFVYRVDMRLRPFGDSGPLVLSFAAMEDYYQEQGREWERYAMLKARVLNPDGVHSAELTKLLRPFIYRRYIDFSAIESLRRMKQQIEQENRRLNRRDNIKLGIGGIREVEFIVQTLQLIRGGRIPAMQQPSLLKALQVMADENILTAEQVSELRQDYLLLRRIEQALQGIDDKQTQTLPQDDLSKAQLLASVGFDNWQQLQQQVDAAMARVHQQFKLVIDNGEEPDQQEITLGKLIWDSEQASSELAAQLDWLSLEQATELIDQLQQFKQDCQKRSVGPRGRDFLAKLIPLLLHMLQQQQALPSVLSRVLGVFRQIVTRTAYLELLFENAAALQQLVLLCNQSGWLAEHLARYPMLLDELIDPAQLYQVSTAADYRDRLRQQMLRVPSDDLELLMETLRQYKQAQQLRIAAADISGVLPLMKVSDHLTWLAEAIVAQVVELAWQQMTERYGLPAGASNDNKGVAVIAYGKLGGLELGYGSDLDLVFVHNCDSQEATSGDKAIDSKQFYLKLVQRVLHLCTTRTNSGVLYDIDTRLRPSGNSGLLAIHIETYGQYLQQEAWTWEHQALVRARAIYGSMDLQQHFLRIRQQILSQPRVLGSLRQDVTTMRDKLRQHHSGMADDPKHSVGGIVDLEFISQYLVLAYSAEHASLYQYSDNIRILEAAAAAGLLSSEQSIQLQQTYQLLRGAGHRQTLAPATLPPDDRLQQAKWQVEQVWRQLFDVTAAM</sequence>
<dbReference type="EMBL" id="BAAAEO010000005">
    <property type="protein sequence ID" value="GAA0562544.1"/>
    <property type="molecule type" value="Genomic_DNA"/>
</dbReference>
<feature type="domain" description="Glutamate-ammonia ligase adenylyltransferase repeated" evidence="8">
    <location>
        <begin position="31"/>
        <end position="263"/>
    </location>
</feature>
<dbReference type="HAMAP" id="MF_00802">
    <property type="entry name" value="GlnE"/>
    <property type="match status" value="1"/>
</dbReference>
<dbReference type="Proteomes" id="UP001501169">
    <property type="component" value="Unassembled WGS sequence"/>
</dbReference>
<evidence type="ECO:0000313" key="10">
    <source>
        <dbReference type="EMBL" id="GAA0562544.1"/>
    </source>
</evidence>
<dbReference type="Pfam" id="PF08335">
    <property type="entry name" value="GlnD_UR_UTase"/>
    <property type="match status" value="2"/>
</dbReference>
<dbReference type="RefSeq" id="WP_226767792.1">
    <property type="nucleotide sequence ID" value="NZ_BAAAEO010000005.1"/>
</dbReference>
<dbReference type="CDD" id="cd05401">
    <property type="entry name" value="NT_GlnE_GlnD_like"/>
    <property type="match status" value="2"/>
</dbReference>
<evidence type="ECO:0000313" key="11">
    <source>
        <dbReference type="Proteomes" id="UP001501169"/>
    </source>
</evidence>
<organism evidence="10 11">
    <name type="scientific">Rheinheimera aquimaris</name>
    <dbReference type="NCBI Taxonomy" id="412437"/>
    <lineage>
        <taxon>Bacteria</taxon>
        <taxon>Pseudomonadati</taxon>
        <taxon>Pseudomonadota</taxon>
        <taxon>Gammaproteobacteria</taxon>
        <taxon>Chromatiales</taxon>
        <taxon>Chromatiaceae</taxon>
        <taxon>Rheinheimera</taxon>
    </lineage>
</organism>
<evidence type="ECO:0000259" key="9">
    <source>
        <dbReference type="Pfam" id="PF08335"/>
    </source>
</evidence>
<dbReference type="Gene3D" id="1.20.120.330">
    <property type="entry name" value="Nucleotidyltransferases domain 2"/>
    <property type="match status" value="2"/>
</dbReference>
<feature type="domain" description="PII-uridylyltransferase/Glutamine-synthetase adenylyltransferase" evidence="9">
    <location>
        <begin position="294"/>
        <end position="432"/>
    </location>
</feature>
<keyword evidence="3 7" id="KW-0547">Nucleotide-binding</keyword>
<comment type="similarity">
    <text evidence="7">Belongs to the GlnE family.</text>
</comment>
<evidence type="ECO:0000256" key="2">
    <source>
        <dbReference type="ARBA" id="ARBA00022695"/>
    </source>
</evidence>
<dbReference type="InterPro" id="IPR005190">
    <property type="entry name" value="GlnE_rpt_dom"/>
</dbReference>
<dbReference type="SUPFAM" id="SSF81593">
    <property type="entry name" value="Nucleotidyltransferase substrate binding subunit/domain"/>
    <property type="match status" value="2"/>
</dbReference>
<keyword evidence="2 7" id="KW-0548">Nucleotidyltransferase</keyword>
<keyword evidence="5 7" id="KW-0460">Magnesium</keyword>
<dbReference type="InterPro" id="IPR023057">
    <property type="entry name" value="GlnE"/>
</dbReference>
<comment type="caution">
    <text evidence="10">The sequence shown here is derived from an EMBL/GenBank/DDBJ whole genome shotgun (WGS) entry which is preliminary data.</text>
</comment>
<keyword evidence="11" id="KW-1185">Reference proteome</keyword>
<feature type="domain" description="PII-uridylyltransferase/Glutamine-synthetase adenylyltransferase" evidence="9">
    <location>
        <begin position="823"/>
        <end position="904"/>
    </location>
</feature>
<dbReference type="PANTHER" id="PTHR30621">
    <property type="entry name" value="GLUTAMINE SYNTHETASE ADENYLYLTRANSFERASE"/>
    <property type="match status" value="1"/>
</dbReference>
<name>A0ABP3P986_9GAMM</name>
<dbReference type="GO" id="GO:0016779">
    <property type="term" value="F:nucleotidyltransferase activity"/>
    <property type="evidence" value="ECO:0007669"/>
    <property type="project" value="UniProtKB-KW"/>
</dbReference>
<keyword evidence="6 7" id="KW-0511">Multifunctional enzyme</keyword>
<dbReference type="Gene3D" id="3.30.460.10">
    <property type="entry name" value="Beta Polymerase, domain 2"/>
    <property type="match status" value="2"/>
</dbReference>
<dbReference type="Pfam" id="PF03710">
    <property type="entry name" value="GlnE"/>
    <property type="match status" value="2"/>
</dbReference>
<evidence type="ECO:0000256" key="3">
    <source>
        <dbReference type="ARBA" id="ARBA00022741"/>
    </source>
</evidence>
<dbReference type="GO" id="GO:0016874">
    <property type="term" value="F:ligase activity"/>
    <property type="evidence" value="ECO:0007669"/>
    <property type="project" value="UniProtKB-KW"/>
</dbReference>
<comment type="cofactor">
    <cofactor evidence="7">
        <name>Mg(2+)</name>
        <dbReference type="ChEBI" id="CHEBI:18420"/>
    </cofactor>
</comment>
<evidence type="ECO:0000256" key="6">
    <source>
        <dbReference type="ARBA" id="ARBA00023268"/>
    </source>
</evidence>
<dbReference type="InterPro" id="IPR013546">
    <property type="entry name" value="PII_UdlTrfase/GS_AdlTrfase"/>
</dbReference>
<keyword evidence="4 7" id="KW-0067">ATP-binding</keyword>
<comment type="catalytic activity">
    <reaction evidence="7">
        <text>[glutamine synthetase]-L-tyrosine + ATP = [glutamine synthetase]-O(4)-(5'-adenylyl)-L-tyrosine + diphosphate</text>
        <dbReference type="Rhea" id="RHEA:18589"/>
        <dbReference type="Rhea" id="RHEA-COMP:10660"/>
        <dbReference type="Rhea" id="RHEA-COMP:10661"/>
        <dbReference type="ChEBI" id="CHEBI:30616"/>
        <dbReference type="ChEBI" id="CHEBI:33019"/>
        <dbReference type="ChEBI" id="CHEBI:46858"/>
        <dbReference type="ChEBI" id="CHEBI:83624"/>
        <dbReference type="EC" id="2.7.7.42"/>
    </reaction>
</comment>
<dbReference type="PANTHER" id="PTHR30621:SF0">
    <property type="entry name" value="BIFUNCTIONAL GLUTAMINE SYNTHETASE ADENYLYLTRANSFERASE_ADENYLYL-REMOVING ENZYME"/>
    <property type="match status" value="1"/>
</dbReference>
<evidence type="ECO:0000256" key="5">
    <source>
        <dbReference type="ARBA" id="ARBA00022842"/>
    </source>
</evidence>
<dbReference type="NCBIfam" id="NF008292">
    <property type="entry name" value="PRK11072.1"/>
    <property type="match status" value="1"/>
</dbReference>
<dbReference type="EC" id="2.7.7.89" evidence="7"/>
<comment type="function">
    <text evidence="7">Involved in the regulation of glutamine synthetase GlnA, a key enzyme in the process to assimilate ammonia. When cellular nitrogen levels are high, the C-terminal adenylyl transferase (AT) inactivates GlnA by covalent transfer of an adenylyl group from ATP to specific tyrosine residue of GlnA, thus reducing its activity. Conversely, when nitrogen levels are low, the N-terminal adenylyl removase (AR) activates GlnA by removing the adenylyl group by phosphorolysis, increasing its activity. The regulatory region of GlnE binds the signal transduction protein PII (GlnB) which indicates the nitrogen status of the cell.</text>
</comment>
<reference evidence="11" key="1">
    <citation type="journal article" date="2019" name="Int. J. Syst. Evol. Microbiol.">
        <title>The Global Catalogue of Microorganisms (GCM) 10K type strain sequencing project: providing services to taxonomists for standard genome sequencing and annotation.</title>
        <authorList>
            <consortium name="The Broad Institute Genomics Platform"/>
            <consortium name="The Broad Institute Genome Sequencing Center for Infectious Disease"/>
            <person name="Wu L."/>
            <person name="Ma J."/>
        </authorList>
    </citation>
    <scope>NUCLEOTIDE SEQUENCE [LARGE SCALE GENOMIC DNA]</scope>
    <source>
        <strain evidence="11">JCM 14331</strain>
    </source>
</reference>
<feature type="region of interest" description="Adenylyl removase" evidence="7">
    <location>
        <begin position="1"/>
        <end position="440"/>
    </location>
</feature>
<dbReference type="EC" id="2.7.7.42" evidence="7"/>
<evidence type="ECO:0000256" key="7">
    <source>
        <dbReference type="HAMAP-Rule" id="MF_00802"/>
    </source>
</evidence>
<protein>
    <recommendedName>
        <fullName evidence="7">Bifunctional glutamine synthetase adenylyltransferase/adenylyl-removing enzyme</fullName>
    </recommendedName>
    <alternativeName>
        <fullName evidence="7">ATP:glutamine synthetase adenylyltransferase</fullName>
    </alternativeName>
    <alternativeName>
        <fullName evidence="7">ATase</fullName>
    </alternativeName>
    <domain>
        <recommendedName>
            <fullName evidence="7">Glutamine synthetase adenylyl-L-tyrosine phosphorylase</fullName>
            <ecNumber evidence="7">2.7.7.89</ecNumber>
        </recommendedName>
        <alternativeName>
            <fullName evidence="7">Adenylyl removase</fullName>
            <shortName evidence="7">AR</shortName>
            <shortName evidence="7">AT-N</shortName>
        </alternativeName>
    </domain>
    <domain>
        <recommendedName>
            <fullName evidence="7">Glutamine synthetase adenylyl transferase</fullName>
            <ecNumber evidence="7">2.7.7.42</ecNumber>
        </recommendedName>
        <alternativeName>
            <fullName evidence="7">Adenylyl transferase</fullName>
            <shortName evidence="7">AT</shortName>
            <shortName evidence="7">AT-C</shortName>
        </alternativeName>
    </domain>
</protein>
<evidence type="ECO:0000256" key="1">
    <source>
        <dbReference type="ARBA" id="ARBA00022679"/>
    </source>
</evidence>
<keyword evidence="1 7" id="KW-0808">Transferase</keyword>
<proteinExistence type="inferred from homology"/>
<gene>
    <name evidence="7 10" type="primary">glnE</name>
    <name evidence="10" type="ORF">GCM10009098_33360</name>
</gene>
<dbReference type="SUPFAM" id="SSF81301">
    <property type="entry name" value="Nucleotidyltransferase"/>
    <property type="match status" value="2"/>
</dbReference>
<keyword evidence="10" id="KW-0436">Ligase</keyword>
<comment type="catalytic activity">
    <reaction evidence="7">
        <text>[glutamine synthetase]-O(4)-(5'-adenylyl)-L-tyrosine + phosphate = [glutamine synthetase]-L-tyrosine + ADP</text>
        <dbReference type="Rhea" id="RHEA:43716"/>
        <dbReference type="Rhea" id="RHEA-COMP:10660"/>
        <dbReference type="Rhea" id="RHEA-COMP:10661"/>
        <dbReference type="ChEBI" id="CHEBI:43474"/>
        <dbReference type="ChEBI" id="CHEBI:46858"/>
        <dbReference type="ChEBI" id="CHEBI:83624"/>
        <dbReference type="ChEBI" id="CHEBI:456216"/>
        <dbReference type="EC" id="2.7.7.89"/>
    </reaction>
</comment>
<dbReference type="Gene3D" id="1.20.120.1510">
    <property type="match status" value="1"/>
</dbReference>
<dbReference type="InterPro" id="IPR043519">
    <property type="entry name" value="NT_sf"/>
</dbReference>
<accession>A0ABP3P986</accession>
<feature type="region of interest" description="Adenylyl transferase" evidence="7">
    <location>
        <begin position="446"/>
        <end position="939"/>
    </location>
</feature>
<evidence type="ECO:0000256" key="4">
    <source>
        <dbReference type="ARBA" id="ARBA00022840"/>
    </source>
</evidence>
<evidence type="ECO:0000259" key="8">
    <source>
        <dbReference type="Pfam" id="PF03710"/>
    </source>
</evidence>
<feature type="domain" description="Glutamate-ammonia ligase adenylyltransferase repeated" evidence="8">
    <location>
        <begin position="547"/>
        <end position="799"/>
    </location>
</feature>